<evidence type="ECO:0000259" key="1">
    <source>
        <dbReference type="PROSITE" id="PS50995"/>
    </source>
</evidence>
<dbReference type="SUPFAM" id="SSF46785">
    <property type="entry name" value="Winged helix' DNA-binding domain"/>
    <property type="match status" value="1"/>
</dbReference>
<accession>A0A6C1B2U5</accession>
<keyword evidence="3" id="KW-1185">Reference proteome</keyword>
<evidence type="ECO:0000313" key="3">
    <source>
        <dbReference type="Proteomes" id="UP000501991"/>
    </source>
</evidence>
<dbReference type="PANTHER" id="PTHR33164:SF43">
    <property type="entry name" value="HTH-TYPE TRANSCRIPTIONAL REPRESSOR YETL"/>
    <property type="match status" value="1"/>
</dbReference>
<evidence type="ECO:0000313" key="2">
    <source>
        <dbReference type="EMBL" id="QID17971.1"/>
    </source>
</evidence>
<dbReference type="EMBL" id="CP048836">
    <property type="protein sequence ID" value="QID17971.1"/>
    <property type="molecule type" value="Genomic_DNA"/>
</dbReference>
<dbReference type="SMART" id="SM00347">
    <property type="entry name" value="HTH_MARR"/>
    <property type="match status" value="1"/>
</dbReference>
<dbReference type="GO" id="GO:0003700">
    <property type="term" value="F:DNA-binding transcription factor activity"/>
    <property type="evidence" value="ECO:0007669"/>
    <property type="project" value="InterPro"/>
</dbReference>
<feature type="domain" description="HTH marR-type" evidence="1">
    <location>
        <begin position="25"/>
        <end position="159"/>
    </location>
</feature>
<dbReference type="PROSITE" id="PS50995">
    <property type="entry name" value="HTH_MARR_2"/>
    <property type="match status" value="1"/>
</dbReference>
<dbReference type="Proteomes" id="UP000501991">
    <property type="component" value="Chromosome"/>
</dbReference>
<dbReference type="RefSeq" id="WP_173765176.1">
    <property type="nucleotide sequence ID" value="NZ_CP048836.1"/>
</dbReference>
<sequence length="181" mass="20253">MLAIKQFEARIQAVAEHHPAMPVDAVKLVRFALFLQRRVETCMAAIFASHGLSHSAWSLLMMIYSSPRRAISPSCASEALNQSRAHMTRITDELVRGGWVERVPQQGDRRAIDICLSEAAEARLRDALPAVWAEYEQMLACFDPDERALLGGLMRKWIAHLEDRIEALPDAGAQSAEAHHE</sequence>
<proteinExistence type="predicted"/>
<dbReference type="PRINTS" id="PR00598">
    <property type="entry name" value="HTHMARR"/>
</dbReference>
<dbReference type="Gene3D" id="1.10.10.10">
    <property type="entry name" value="Winged helix-like DNA-binding domain superfamily/Winged helix DNA-binding domain"/>
    <property type="match status" value="1"/>
</dbReference>
<name>A0A6C1B2U5_9RHOO</name>
<dbReference type="InterPro" id="IPR036390">
    <property type="entry name" value="WH_DNA-bd_sf"/>
</dbReference>
<gene>
    <name evidence="2" type="ORF">G3580_10155</name>
</gene>
<dbReference type="KEGG" id="azq:G3580_10155"/>
<dbReference type="GO" id="GO:0006950">
    <property type="term" value="P:response to stress"/>
    <property type="evidence" value="ECO:0007669"/>
    <property type="project" value="TreeGrafter"/>
</dbReference>
<dbReference type="Pfam" id="PF12802">
    <property type="entry name" value="MarR_2"/>
    <property type="match status" value="1"/>
</dbReference>
<organism evidence="2 3">
    <name type="scientific">Nitrogeniibacter mangrovi</name>
    <dbReference type="NCBI Taxonomy" id="2016596"/>
    <lineage>
        <taxon>Bacteria</taxon>
        <taxon>Pseudomonadati</taxon>
        <taxon>Pseudomonadota</taxon>
        <taxon>Betaproteobacteria</taxon>
        <taxon>Rhodocyclales</taxon>
        <taxon>Zoogloeaceae</taxon>
        <taxon>Nitrogeniibacter</taxon>
    </lineage>
</organism>
<dbReference type="InterPro" id="IPR039422">
    <property type="entry name" value="MarR/SlyA-like"/>
</dbReference>
<protein>
    <submittedName>
        <fullName evidence="2">MarR family transcriptional regulator</fullName>
    </submittedName>
</protein>
<dbReference type="PANTHER" id="PTHR33164">
    <property type="entry name" value="TRANSCRIPTIONAL REGULATOR, MARR FAMILY"/>
    <property type="match status" value="1"/>
</dbReference>
<reference evidence="2 3" key="1">
    <citation type="submission" date="2020-02" db="EMBL/GenBank/DDBJ databases">
        <title>Nitrogenibacter mangrovi gen. nov., sp. nov. isolated from mangrove sediment, a denitrifying betaproteobacterium.</title>
        <authorList>
            <person name="Liao H."/>
            <person name="Tian Y."/>
        </authorList>
    </citation>
    <scope>NUCLEOTIDE SEQUENCE [LARGE SCALE GENOMIC DNA]</scope>
    <source>
        <strain evidence="2 3">M9-3-2</strain>
    </source>
</reference>
<dbReference type="AlphaFoldDB" id="A0A6C1B2U5"/>
<dbReference type="InterPro" id="IPR000835">
    <property type="entry name" value="HTH_MarR-typ"/>
</dbReference>
<dbReference type="InterPro" id="IPR036388">
    <property type="entry name" value="WH-like_DNA-bd_sf"/>
</dbReference>